<evidence type="ECO:0000313" key="2">
    <source>
        <dbReference type="Proteomes" id="UP001055439"/>
    </source>
</evidence>
<proteinExistence type="predicted"/>
<gene>
    <name evidence="1" type="ORF">MUK42_31463</name>
</gene>
<evidence type="ECO:0000313" key="1">
    <source>
        <dbReference type="EMBL" id="URE44843.1"/>
    </source>
</evidence>
<reference evidence="1" key="1">
    <citation type="submission" date="2022-05" db="EMBL/GenBank/DDBJ databases">
        <title>The Musa troglodytarum L. genome provides insights into the mechanism of non-climacteric behaviour and enrichment of carotenoids.</title>
        <authorList>
            <person name="Wang J."/>
        </authorList>
    </citation>
    <scope>NUCLEOTIDE SEQUENCE</scope>
    <source>
        <tissue evidence="1">Leaf</tissue>
    </source>
</reference>
<dbReference type="AlphaFoldDB" id="A0A9E7L3R4"/>
<dbReference type="Proteomes" id="UP001055439">
    <property type="component" value="Chromosome 9"/>
</dbReference>
<name>A0A9E7L3R4_9LILI</name>
<sequence length="100" mass="11305">MSGGRTKKSFHLLMDLVISASRTESLQLNLFVVPKLSIERLDCLTEDVQLNYIQKLHLQNVASYAGCTYVAHVDFDISHDLNRFGVLFSTLDNYQVIVDA</sequence>
<protein>
    <submittedName>
        <fullName evidence="1">Uncharacterized protein</fullName>
    </submittedName>
</protein>
<dbReference type="EMBL" id="CP097511">
    <property type="protein sequence ID" value="URE44843.1"/>
    <property type="molecule type" value="Genomic_DNA"/>
</dbReference>
<dbReference type="OrthoDB" id="1921278at2759"/>
<keyword evidence="2" id="KW-1185">Reference proteome</keyword>
<organism evidence="1 2">
    <name type="scientific">Musa troglodytarum</name>
    <name type="common">fe'i banana</name>
    <dbReference type="NCBI Taxonomy" id="320322"/>
    <lineage>
        <taxon>Eukaryota</taxon>
        <taxon>Viridiplantae</taxon>
        <taxon>Streptophyta</taxon>
        <taxon>Embryophyta</taxon>
        <taxon>Tracheophyta</taxon>
        <taxon>Spermatophyta</taxon>
        <taxon>Magnoliopsida</taxon>
        <taxon>Liliopsida</taxon>
        <taxon>Zingiberales</taxon>
        <taxon>Musaceae</taxon>
        <taxon>Musa</taxon>
    </lineage>
</organism>
<accession>A0A9E7L3R4</accession>